<feature type="coiled-coil region" evidence="1">
    <location>
        <begin position="62"/>
        <end position="89"/>
    </location>
</feature>
<keyword evidence="4" id="KW-1185">Reference proteome</keyword>
<protein>
    <recommendedName>
        <fullName evidence="5">Pentatricopeptide repeat domain-containing protein</fullName>
    </recommendedName>
</protein>
<name>A0A8K0WY94_9PEZI</name>
<evidence type="ECO:0000313" key="4">
    <source>
        <dbReference type="Proteomes" id="UP000813385"/>
    </source>
</evidence>
<evidence type="ECO:0008006" key="5">
    <source>
        <dbReference type="Google" id="ProtNLM"/>
    </source>
</evidence>
<accession>A0A8K0WY94</accession>
<comment type="caution">
    <text evidence="3">The sequence shown here is derived from an EMBL/GenBank/DDBJ whole genome shotgun (WGS) entry which is preliminary data.</text>
</comment>
<reference evidence="3" key="1">
    <citation type="journal article" date="2021" name="Nat. Commun.">
        <title>Genetic determinants of endophytism in the Arabidopsis root mycobiome.</title>
        <authorList>
            <person name="Mesny F."/>
            <person name="Miyauchi S."/>
            <person name="Thiergart T."/>
            <person name="Pickel B."/>
            <person name="Atanasova L."/>
            <person name="Karlsson M."/>
            <person name="Huettel B."/>
            <person name="Barry K.W."/>
            <person name="Haridas S."/>
            <person name="Chen C."/>
            <person name="Bauer D."/>
            <person name="Andreopoulos W."/>
            <person name="Pangilinan J."/>
            <person name="LaButti K."/>
            <person name="Riley R."/>
            <person name="Lipzen A."/>
            <person name="Clum A."/>
            <person name="Drula E."/>
            <person name="Henrissat B."/>
            <person name="Kohler A."/>
            <person name="Grigoriev I.V."/>
            <person name="Martin F.M."/>
            <person name="Hacquard S."/>
        </authorList>
    </citation>
    <scope>NUCLEOTIDE SEQUENCE</scope>
    <source>
        <strain evidence="3">MPI-CAGE-AT-0016</strain>
    </source>
</reference>
<dbReference type="Proteomes" id="UP000813385">
    <property type="component" value="Unassembled WGS sequence"/>
</dbReference>
<dbReference type="EMBL" id="JAGPXD010000007">
    <property type="protein sequence ID" value="KAH7347896.1"/>
    <property type="molecule type" value="Genomic_DNA"/>
</dbReference>
<evidence type="ECO:0000256" key="2">
    <source>
        <dbReference type="SAM" id="MobiDB-lite"/>
    </source>
</evidence>
<sequence length="670" mass="76037">MQSLWSRAAGQAHLCGCRGCQQVTSAMTRPSTGRAIRRKVRFGEVFTAFYSSIMATAAVVDAKFKDDRRQELNRQIEEVRADLDRLGRTAQSALPDPTLVPPSGDILNRYPACLEQDYRQQRGRGIAEFFDSLGEASTWRRTLPRSAEMDTWWKSSGLPEAEAILSTRKQETDFDALERALQLEESDTSIAHRLPKTMHHLLRRRRDVHGLVTQLLKAAELTHLVGRKEIRELMRESAQSEGDDPDLQQRLWDVWRRREMQESDPLRRSVRWMQTEFYPRYPATVLNVERSRIVQATSELNESIRAIFASDPPRASTNLEEDFRQRVVKICYNLLVAPLPPTIHTYSTILLGLDRMGQHAAANRVLVYMVYISIFEPTQQSVVGLFNHYKVSGNMERFGQLIRRCTALDDKPLKIRRKSFVHIDGHTQLTRWARTKDVALHSSGDVYERLWFSNGLINTIIDGLLWYDCLGQAVRTVAFCWGMGIQVLSQSLMQLMDQCVEALDEDAAFAVLAAFFRNPEHIWPGLTDKERREFRARLQRLMDLCGIDASAAELLAQDRGTSTPEEESAARQTRQRAYRVLRIKRGTDVAKSVIEDAQAAIDAFAAFEEEELGRAWMERTSQPASSAHPPTEDEDTIPGYTEVADLENEGGFTGPLQAASGTRLSSAFGS</sequence>
<dbReference type="AlphaFoldDB" id="A0A8K0WY94"/>
<feature type="compositionally biased region" description="Polar residues" evidence="2">
    <location>
        <begin position="659"/>
        <end position="670"/>
    </location>
</feature>
<gene>
    <name evidence="3" type="ORF">B0T11DRAFT_292096</name>
</gene>
<dbReference type="OrthoDB" id="185373at2759"/>
<evidence type="ECO:0000313" key="3">
    <source>
        <dbReference type="EMBL" id="KAH7347896.1"/>
    </source>
</evidence>
<feature type="region of interest" description="Disordered" evidence="2">
    <location>
        <begin position="618"/>
        <end position="670"/>
    </location>
</feature>
<evidence type="ECO:0000256" key="1">
    <source>
        <dbReference type="SAM" id="Coils"/>
    </source>
</evidence>
<proteinExistence type="predicted"/>
<keyword evidence="1" id="KW-0175">Coiled coil</keyword>
<organism evidence="3 4">
    <name type="scientific">Plectosphaerella cucumerina</name>
    <dbReference type="NCBI Taxonomy" id="40658"/>
    <lineage>
        <taxon>Eukaryota</taxon>
        <taxon>Fungi</taxon>
        <taxon>Dikarya</taxon>
        <taxon>Ascomycota</taxon>
        <taxon>Pezizomycotina</taxon>
        <taxon>Sordariomycetes</taxon>
        <taxon>Hypocreomycetidae</taxon>
        <taxon>Glomerellales</taxon>
        <taxon>Plectosphaerellaceae</taxon>
        <taxon>Plectosphaerella</taxon>
    </lineage>
</organism>